<comment type="caution">
    <text evidence="1">The sequence shown here is derived from an EMBL/GenBank/DDBJ whole genome shotgun (WGS) entry which is preliminary data.</text>
</comment>
<evidence type="ECO:0000313" key="2">
    <source>
        <dbReference type="Proteomes" id="UP000649617"/>
    </source>
</evidence>
<dbReference type="OrthoDB" id="10570694at2759"/>
<reference evidence="1" key="1">
    <citation type="submission" date="2021-02" db="EMBL/GenBank/DDBJ databases">
        <authorList>
            <person name="Dougan E. K."/>
            <person name="Rhodes N."/>
            <person name="Thang M."/>
            <person name="Chan C."/>
        </authorList>
    </citation>
    <scope>NUCLEOTIDE SEQUENCE</scope>
</reference>
<gene>
    <name evidence="1" type="ORF">SPIL2461_LOCUS14505</name>
</gene>
<protein>
    <submittedName>
        <fullName evidence="1">Uncharacterized protein</fullName>
    </submittedName>
</protein>
<organism evidence="1 2">
    <name type="scientific">Symbiodinium pilosum</name>
    <name type="common">Dinoflagellate</name>
    <dbReference type="NCBI Taxonomy" id="2952"/>
    <lineage>
        <taxon>Eukaryota</taxon>
        <taxon>Sar</taxon>
        <taxon>Alveolata</taxon>
        <taxon>Dinophyceae</taxon>
        <taxon>Suessiales</taxon>
        <taxon>Symbiodiniaceae</taxon>
        <taxon>Symbiodinium</taxon>
    </lineage>
</organism>
<accession>A0A812TQC2</accession>
<feature type="non-terminal residue" evidence="1">
    <location>
        <position position="1"/>
    </location>
</feature>
<dbReference type="Proteomes" id="UP000649617">
    <property type="component" value="Unassembled WGS sequence"/>
</dbReference>
<dbReference type="EMBL" id="CAJNIZ010033582">
    <property type="protein sequence ID" value="CAE7546498.1"/>
    <property type="molecule type" value="Genomic_DNA"/>
</dbReference>
<dbReference type="AlphaFoldDB" id="A0A812TQC2"/>
<keyword evidence="2" id="KW-1185">Reference proteome</keyword>
<feature type="non-terminal residue" evidence="1">
    <location>
        <position position="109"/>
    </location>
</feature>
<sequence length="109" mass="11669">MCRRLTFEQLVQLLVLVLLFAAIFGLFAAVLALGHAVQQTMQQTGRAIQGRASFLPSLQGCQSQTSRKPSKSVAPTQNKATASGLGSFCGSAVWVLIRVAFAVKTVQFV</sequence>
<proteinExistence type="predicted"/>
<name>A0A812TQC2_SYMPI</name>
<evidence type="ECO:0000313" key="1">
    <source>
        <dbReference type="EMBL" id="CAE7546498.1"/>
    </source>
</evidence>